<dbReference type="EC" id="3.6.5.2" evidence="2"/>
<dbReference type="Proteomes" id="UP001652625">
    <property type="component" value="Chromosome 12"/>
</dbReference>
<keyword evidence="3" id="KW-0378">Hydrolase</keyword>
<dbReference type="PRINTS" id="PR00449">
    <property type="entry name" value="RASTRNSFRMNG"/>
</dbReference>
<evidence type="ECO:0000313" key="6">
    <source>
        <dbReference type="RefSeq" id="XP_065668878.1"/>
    </source>
</evidence>
<evidence type="ECO:0000256" key="3">
    <source>
        <dbReference type="ARBA" id="ARBA00022801"/>
    </source>
</evidence>
<evidence type="ECO:0000256" key="1">
    <source>
        <dbReference type="ARBA" id="ARBA00008344"/>
    </source>
</evidence>
<protein>
    <recommendedName>
        <fullName evidence="2">small monomeric GTPase</fullName>
        <ecNumber evidence="2">3.6.5.2</ecNumber>
    </recommendedName>
</protein>
<evidence type="ECO:0000256" key="4">
    <source>
        <dbReference type="ARBA" id="ARBA00048098"/>
    </source>
</evidence>
<comment type="similarity">
    <text evidence="1">Belongs to the small GTPase superfamily. Ras family.</text>
</comment>
<proteinExistence type="inferred from homology"/>
<sequence>MSSLVIKLAIVGGKNSGKSALAVRFLTRRFIGEYDSNSDVCIKRNIQLAGKSVELHIKDTAGSIWLKGPAALVGWSSAIVIVYSVTDPRSFSLAKYILEEMNICKKVDQSFILLLGNKKDLNHLREVTHSQGKKLAKKHGIHFEETSAANDFESVDNAFKKLLFVKILAFSKIPISIEPNQTKAFTRKLSLNNHELSQRKINRIRRTSTGSFDSAQESISSVSDDEGTEIYNRLIEAPKKYEDVTCKLQVGPNIKNRKISLPHLFGRTQKLLKAK</sequence>
<dbReference type="GeneID" id="105843278"/>
<dbReference type="InterPro" id="IPR027417">
    <property type="entry name" value="P-loop_NTPase"/>
</dbReference>
<dbReference type="RefSeq" id="XP_065668878.1">
    <property type="nucleotide sequence ID" value="XM_065812806.1"/>
</dbReference>
<evidence type="ECO:0000256" key="2">
    <source>
        <dbReference type="ARBA" id="ARBA00011984"/>
    </source>
</evidence>
<comment type="catalytic activity">
    <reaction evidence="4">
        <text>GTP + H2O = GDP + phosphate + H(+)</text>
        <dbReference type="Rhea" id="RHEA:19669"/>
        <dbReference type="ChEBI" id="CHEBI:15377"/>
        <dbReference type="ChEBI" id="CHEBI:15378"/>
        <dbReference type="ChEBI" id="CHEBI:37565"/>
        <dbReference type="ChEBI" id="CHEBI:43474"/>
        <dbReference type="ChEBI" id="CHEBI:58189"/>
        <dbReference type="EC" id="3.6.5.2"/>
    </reaction>
</comment>
<dbReference type="InterPro" id="IPR001806">
    <property type="entry name" value="Small_GTPase"/>
</dbReference>
<dbReference type="NCBIfam" id="TIGR00231">
    <property type="entry name" value="small_GTP"/>
    <property type="match status" value="1"/>
</dbReference>
<reference evidence="6 7" key="1">
    <citation type="submission" date="2025-05" db="UniProtKB">
        <authorList>
            <consortium name="RefSeq"/>
        </authorList>
    </citation>
    <scope>IDENTIFICATION</scope>
</reference>
<keyword evidence="5" id="KW-1185">Reference proteome</keyword>
<dbReference type="PROSITE" id="PS51421">
    <property type="entry name" value="RAS"/>
    <property type="match status" value="1"/>
</dbReference>
<gene>
    <name evidence="6 7" type="primary">LOC105843278</name>
</gene>
<name>A0ABM4D3P0_HYDVU</name>
<dbReference type="Gene3D" id="3.40.50.300">
    <property type="entry name" value="P-loop containing nucleotide triphosphate hydrolases"/>
    <property type="match status" value="1"/>
</dbReference>
<accession>A0ABM4D3P0</accession>
<dbReference type="SUPFAM" id="SSF52540">
    <property type="entry name" value="P-loop containing nucleoside triphosphate hydrolases"/>
    <property type="match status" value="1"/>
</dbReference>
<dbReference type="RefSeq" id="XP_065668879.1">
    <property type="nucleotide sequence ID" value="XM_065812807.1"/>
</dbReference>
<dbReference type="InterPro" id="IPR051065">
    <property type="entry name" value="Ras-related_GTPase"/>
</dbReference>
<evidence type="ECO:0000313" key="5">
    <source>
        <dbReference type="Proteomes" id="UP001652625"/>
    </source>
</evidence>
<organism evidence="5 6">
    <name type="scientific">Hydra vulgaris</name>
    <name type="common">Hydra</name>
    <name type="synonym">Hydra attenuata</name>
    <dbReference type="NCBI Taxonomy" id="6087"/>
    <lineage>
        <taxon>Eukaryota</taxon>
        <taxon>Metazoa</taxon>
        <taxon>Cnidaria</taxon>
        <taxon>Hydrozoa</taxon>
        <taxon>Hydroidolina</taxon>
        <taxon>Anthoathecata</taxon>
        <taxon>Aplanulata</taxon>
        <taxon>Hydridae</taxon>
        <taxon>Hydra</taxon>
    </lineage>
</organism>
<dbReference type="SMART" id="SM00173">
    <property type="entry name" value="RAS"/>
    <property type="match status" value="1"/>
</dbReference>
<evidence type="ECO:0000313" key="7">
    <source>
        <dbReference type="RefSeq" id="XP_065668879.1"/>
    </source>
</evidence>
<dbReference type="PANTHER" id="PTHR45704">
    <property type="entry name" value="RAS-LIKE FAMILY MEMBER 11"/>
    <property type="match status" value="1"/>
</dbReference>
<dbReference type="Pfam" id="PF00071">
    <property type="entry name" value="Ras"/>
    <property type="match status" value="1"/>
</dbReference>
<dbReference type="PROSITE" id="PS51419">
    <property type="entry name" value="RAB"/>
    <property type="match status" value="1"/>
</dbReference>
<dbReference type="InterPro" id="IPR005225">
    <property type="entry name" value="Small_GTP-bd"/>
</dbReference>
<dbReference type="SMART" id="SM00175">
    <property type="entry name" value="RAB"/>
    <property type="match status" value="1"/>
</dbReference>